<dbReference type="EMBL" id="CP022521">
    <property type="protein sequence ID" value="ASO20360.1"/>
    <property type="molecule type" value="Genomic_DNA"/>
</dbReference>
<dbReference type="Pfam" id="PF01032">
    <property type="entry name" value="FecCD"/>
    <property type="match status" value="1"/>
</dbReference>
<keyword evidence="9" id="KW-1185">Reference proteome</keyword>
<evidence type="ECO:0000256" key="5">
    <source>
        <dbReference type="ARBA" id="ARBA00022692"/>
    </source>
</evidence>
<protein>
    <submittedName>
        <fullName evidence="8">Ferric enterobactin transport system permease protein FepG</fullName>
    </submittedName>
</protein>
<gene>
    <name evidence="8" type="primary">fepG1</name>
    <name evidence="8" type="ORF">AHOG_13585</name>
</gene>
<keyword evidence="3" id="KW-0813">Transport</keyword>
<evidence type="ECO:0000256" key="6">
    <source>
        <dbReference type="ARBA" id="ARBA00022989"/>
    </source>
</evidence>
<dbReference type="OrthoDB" id="4455417at2"/>
<dbReference type="Proteomes" id="UP000204221">
    <property type="component" value="Chromosome"/>
</dbReference>
<evidence type="ECO:0000256" key="2">
    <source>
        <dbReference type="ARBA" id="ARBA00007935"/>
    </source>
</evidence>
<evidence type="ECO:0000256" key="4">
    <source>
        <dbReference type="ARBA" id="ARBA00022475"/>
    </source>
</evidence>
<dbReference type="GO" id="GO:0022857">
    <property type="term" value="F:transmembrane transporter activity"/>
    <property type="evidence" value="ECO:0007669"/>
    <property type="project" value="InterPro"/>
</dbReference>
<keyword evidence="5" id="KW-0812">Transmembrane</keyword>
<dbReference type="RefSeq" id="WP_093941698.1">
    <property type="nucleotide sequence ID" value="NZ_CP022521.1"/>
</dbReference>
<dbReference type="AlphaFoldDB" id="A0A221W3D1"/>
<evidence type="ECO:0000313" key="9">
    <source>
        <dbReference type="Proteomes" id="UP000204221"/>
    </source>
</evidence>
<accession>A0A221W3D1</accession>
<evidence type="ECO:0000256" key="7">
    <source>
        <dbReference type="ARBA" id="ARBA00023136"/>
    </source>
</evidence>
<dbReference type="PANTHER" id="PTHR30472">
    <property type="entry name" value="FERRIC ENTEROBACTIN TRANSPORT SYSTEM PERMEASE PROTEIN"/>
    <property type="match status" value="1"/>
</dbReference>
<evidence type="ECO:0000256" key="3">
    <source>
        <dbReference type="ARBA" id="ARBA00022448"/>
    </source>
</evidence>
<keyword evidence="7" id="KW-0472">Membrane</keyword>
<evidence type="ECO:0000313" key="8">
    <source>
        <dbReference type="EMBL" id="ASO20360.1"/>
    </source>
</evidence>
<name>A0A221W3D1_9PSEU</name>
<dbReference type="PANTHER" id="PTHR30472:SF24">
    <property type="entry name" value="FERRIC ENTEROBACTIN TRANSPORT SYSTEM PERMEASE PROTEIN FEPG"/>
    <property type="match status" value="1"/>
</dbReference>
<dbReference type="InterPro" id="IPR037294">
    <property type="entry name" value="ABC_BtuC-like"/>
</dbReference>
<dbReference type="SUPFAM" id="SSF81345">
    <property type="entry name" value="ABC transporter involved in vitamin B12 uptake, BtuC"/>
    <property type="match status" value="1"/>
</dbReference>
<dbReference type="GO" id="GO:0005886">
    <property type="term" value="C:plasma membrane"/>
    <property type="evidence" value="ECO:0007669"/>
    <property type="project" value="UniProtKB-SubCell"/>
</dbReference>
<evidence type="ECO:0000256" key="1">
    <source>
        <dbReference type="ARBA" id="ARBA00004651"/>
    </source>
</evidence>
<dbReference type="KEGG" id="ahg:AHOG_13585"/>
<sequence length="362" mass="36695">MTPPPTDTASAVRARPTRIERRTVLRLGSAVALPVRPRSLVVALLLVLATLVASVATLSLGRLGVPLSDLFAAFTGAIDPRTAFALERLRGPRLVVAIGTGIALGLAGALFQSVARNPLGSPDVIGVGAGAGAGVAFFALLVPGLLPVSIGAVVGGAAAVLLVYVSTGTGFREPGRLIIAGVAVAAMATAFTHYVVFVVARDRASMVAAYVNGSLAARSWEHAATIGVALVLTIPFVLVLANRVAVTEMGDELANGFGARPQSTRVWAVVLSVALSAAAVSVAGPVAFIALTAPNIARRLSRTPGPNLALAGLTGALLLVLADLGAQHSPLGDGLPVGIYTMGIGGLYLGLLLIREWRKGTL</sequence>
<dbReference type="Gene3D" id="1.10.3470.10">
    <property type="entry name" value="ABC transporter involved in vitamin B12 uptake, BtuC"/>
    <property type="match status" value="1"/>
</dbReference>
<proteinExistence type="inferred from homology"/>
<keyword evidence="6" id="KW-1133">Transmembrane helix</keyword>
<reference evidence="8 9" key="1">
    <citation type="submission" date="2017-07" db="EMBL/GenBank/DDBJ databases">
        <title>Complete genome sequence of Actinoalloteichus hoggarensis DSM 45943, type strain of Actinoalloteichus hoggarensis.</title>
        <authorList>
            <person name="Ruckert C."/>
            <person name="Nouioui I."/>
            <person name="Willmese J."/>
            <person name="van Wezel G."/>
            <person name="Klenk H.-P."/>
            <person name="Kalinowski J."/>
            <person name="Zotchev S.B."/>
        </authorList>
    </citation>
    <scope>NUCLEOTIDE SEQUENCE [LARGE SCALE GENOMIC DNA]</scope>
    <source>
        <strain evidence="8 9">DSM 45943</strain>
    </source>
</reference>
<dbReference type="GO" id="GO:0033214">
    <property type="term" value="P:siderophore-iron import into cell"/>
    <property type="evidence" value="ECO:0007669"/>
    <property type="project" value="TreeGrafter"/>
</dbReference>
<comment type="subcellular location">
    <subcellularLocation>
        <location evidence="1">Cell membrane</location>
        <topology evidence="1">Multi-pass membrane protein</topology>
    </subcellularLocation>
</comment>
<dbReference type="InterPro" id="IPR000522">
    <property type="entry name" value="ABC_transptr_permease_BtuC"/>
</dbReference>
<organism evidence="8 9">
    <name type="scientific">Actinoalloteichus hoggarensis</name>
    <dbReference type="NCBI Taxonomy" id="1470176"/>
    <lineage>
        <taxon>Bacteria</taxon>
        <taxon>Bacillati</taxon>
        <taxon>Actinomycetota</taxon>
        <taxon>Actinomycetes</taxon>
        <taxon>Pseudonocardiales</taxon>
        <taxon>Pseudonocardiaceae</taxon>
        <taxon>Actinoalloteichus</taxon>
    </lineage>
</organism>
<comment type="similarity">
    <text evidence="2">Belongs to the binding-protein-dependent transport system permease family. FecCD subfamily.</text>
</comment>
<keyword evidence="4" id="KW-1003">Cell membrane</keyword>